<feature type="region of interest" description="Disordered" evidence="8">
    <location>
        <begin position="33"/>
        <end position="56"/>
    </location>
</feature>
<feature type="transmembrane region" description="Helical" evidence="9">
    <location>
        <begin position="391"/>
        <end position="413"/>
    </location>
</feature>
<evidence type="ECO:0000256" key="1">
    <source>
        <dbReference type="ARBA" id="ARBA00004141"/>
    </source>
</evidence>
<protein>
    <submittedName>
        <fullName evidence="10">V-type ATPase 116kDa subunit family protein</fullName>
    </submittedName>
</protein>
<feature type="region of interest" description="Disordered" evidence="8">
    <location>
        <begin position="141"/>
        <end position="161"/>
    </location>
</feature>
<evidence type="ECO:0000256" key="4">
    <source>
        <dbReference type="ARBA" id="ARBA00022692"/>
    </source>
</evidence>
<comment type="caution">
    <text evidence="10">The sequence shown here is derived from an EMBL/GenBank/DDBJ whole genome shotgun (WGS) entry which is preliminary data.</text>
</comment>
<evidence type="ECO:0000256" key="6">
    <source>
        <dbReference type="ARBA" id="ARBA00023065"/>
    </source>
</evidence>
<keyword evidence="3" id="KW-0813">Transport</keyword>
<evidence type="ECO:0000256" key="7">
    <source>
        <dbReference type="ARBA" id="ARBA00023136"/>
    </source>
</evidence>
<accession>A0ABV9TUG3</accession>
<evidence type="ECO:0000256" key="3">
    <source>
        <dbReference type="ARBA" id="ARBA00022448"/>
    </source>
</evidence>
<evidence type="ECO:0000313" key="11">
    <source>
        <dbReference type="Proteomes" id="UP001595872"/>
    </source>
</evidence>
<feature type="transmembrane region" description="Helical" evidence="9">
    <location>
        <begin position="306"/>
        <end position="328"/>
    </location>
</feature>
<dbReference type="Pfam" id="PF01496">
    <property type="entry name" value="V_ATPase_I"/>
    <property type="match status" value="1"/>
</dbReference>
<feature type="transmembrane region" description="Helical" evidence="9">
    <location>
        <begin position="272"/>
        <end position="294"/>
    </location>
</feature>
<dbReference type="PANTHER" id="PTHR11629">
    <property type="entry name" value="VACUOLAR PROTON ATPASES"/>
    <property type="match status" value="1"/>
</dbReference>
<comment type="subcellular location">
    <subcellularLocation>
        <location evidence="1">Membrane</location>
        <topology evidence="1">Multi-pass membrane protein</topology>
    </subcellularLocation>
</comment>
<keyword evidence="4 9" id="KW-0812">Transmembrane</keyword>
<keyword evidence="5 9" id="KW-1133">Transmembrane helix</keyword>
<feature type="transmembrane region" description="Helical" evidence="9">
    <location>
        <begin position="425"/>
        <end position="447"/>
    </location>
</feature>
<gene>
    <name evidence="10" type="ORF">ACFPCY_07090</name>
</gene>
<dbReference type="Proteomes" id="UP001595872">
    <property type="component" value="Unassembled WGS sequence"/>
</dbReference>
<dbReference type="PANTHER" id="PTHR11629:SF63">
    <property type="entry name" value="V-TYPE PROTON ATPASE SUBUNIT A"/>
    <property type="match status" value="1"/>
</dbReference>
<evidence type="ECO:0000256" key="9">
    <source>
        <dbReference type="SAM" id="Phobius"/>
    </source>
</evidence>
<feature type="transmembrane region" description="Helical" evidence="9">
    <location>
        <begin position="233"/>
        <end position="252"/>
    </location>
</feature>
<feature type="transmembrane region" description="Helical" evidence="9">
    <location>
        <begin position="334"/>
        <end position="356"/>
    </location>
</feature>
<evidence type="ECO:0000313" key="10">
    <source>
        <dbReference type="EMBL" id="MFC4907078.1"/>
    </source>
</evidence>
<evidence type="ECO:0000256" key="8">
    <source>
        <dbReference type="SAM" id="MobiDB-lite"/>
    </source>
</evidence>
<keyword evidence="6" id="KW-0406">Ion transport</keyword>
<reference evidence="11" key="1">
    <citation type="journal article" date="2019" name="Int. J. Syst. Evol. Microbiol.">
        <title>The Global Catalogue of Microorganisms (GCM) 10K type strain sequencing project: providing services to taxonomists for standard genome sequencing and annotation.</title>
        <authorList>
            <consortium name="The Broad Institute Genomics Platform"/>
            <consortium name="The Broad Institute Genome Sequencing Center for Infectious Disease"/>
            <person name="Wu L."/>
            <person name="Ma J."/>
        </authorList>
    </citation>
    <scope>NUCLEOTIDE SEQUENCE [LARGE SCALE GENOMIC DNA]</scope>
    <source>
        <strain evidence="11">KLKA75</strain>
    </source>
</reference>
<feature type="transmembrane region" description="Helical" evidence="9">
    <location>
        <begin position="192"/>
        <end position="221"/>
    </location>
</feature>
<keyword evidence="11" id="KW-1185">Reference proteome</keyword>
<dbReference type="InterPro" id="IPR002490">
    <property type="entry name" value="V-ATPase_116kDa_su"/>
</dbReference>
<sequence length="483" mass="49146">MRWSDRLVPVRMTRVAVVAPAVRLRDVLAETAASGLVEPDEPDEPDAGPGEPPAPGAAAALLRALGGSGGAVPALGAGAEEPEELARRGRLDLLAGEAQLEGRASAAFRRGDVAAVVGWVPEPDRPALAARLARVGGGAVPLPSPRGLEPPTLLPRPTGADGRTGMRASLAPLVETYGTVPYRDLDPTVPAAVAYVLMFGAMFGDAGHGLMLVAAGALLLAGRPRRAAGLRRAWPFLIGAGAAATLFGFLYGEFFGPTGVVPRLWLDPVDEPVPLLLAATGAGAVLLAGAYAVGVADRLREGGWPLVLYQPSGLAGAAAFLGLGALAAGIYLGIAVPAVLGAVAALAGLGLAFAGFRASSGGGGTGWAQAAVELFDLVTRLGANLLSFARLAAFGLTHAALAAVVWSGTVALWTRGGLGPVAAAALFAAGTALTFSLEALVAGVQALRLEYYELFSRIFLTQGRPFRPWHIPLARQEVDVGVH</sequence>
<dbReference type="RefSeq" id="WP_378252819.1">
    <property type="nucleotide sequence ID" value="NZ_JBHSIT010000002.1"/>
</dbReference>
<proteinExistence type="inferred from homology"/>
<name>A0ABV9TUG3_9ACTN</name>
<keyword evidence="7 9" id="KW-0472">Membrane</keyword>
<organism evidence="10 11">
    <name type="scientific">Actinomadura gamaensis</name>
    <dbReference type="NCBI Taxonomy" id="1763541"/>
    <lineage>
        <taxon>Bacteria</taxon>
        <taxon>Bacillati</taxon>
        <taxon>Actinomycetota</taxon>
        <taxon>Actinomycetes</taxon>
        <taxon>Streptosporangiales</taxon>
        <taxon>Thermomonosporaceae</taxon>
        <taxon>Actinomadura</taxon>
    </lineage>
</organism>
<evidence type="ECO:0000256" key="5">
    <source>
        <dbReference type="ARBA" id="ARBA00022989"/>
    </source>
</evidence>
<comment type="similarity">
    <text evidence="2">Belongs to the V-ATPase 116 kDa subunit family.</text>
</comment>
<dbReference type="EMBL" id="JBHSIT010000002">
    <property type="protein sequence ID" value="MFC4907078.1"/>
    <property type="molecule type" value="Genomic_DNA"/>
</dbReference>
<evidence type="ECO:0000256" key="2">
    <source>
        <dbReference type="ARBA" id="ARBA00009904"/>
    </source>
</evidence>